<evidence type="ECO:0000256" key="9">
    <source>
        <dbReference type="ARBA" id="ARBA00022842"/>
    </source>
</evidence>
<keyword evidence="4" id="KW-0808">Transferase</keyword>
<evidence type="ECO:0000256" key="2">
    <source>
        <dbReference type="ARBA" id="ARBA00005983"/>
    </source>
</evidence>
<evidence type="ECO:0000256" key="7">
    <source>
        <dbReference type="ARBA" id="ARBA00022777"/>
    </source>
</evidence>
<evidence type="ECO:0000256" key="11">
    <source>
        <dbReference type="ARBA" id="ARBA00023209"/>
    </source>
</evidence>
<dbReference type="Pfam" id="PF19279">
    <property type="entry name" value="YegS_C"/>
    <property type="match status" value="1"/>
</dbReference>
<name>A0A5Q6RVS9_9ACTN</name>
<dbReference type="PANTHER" id="PTHR12358">
    <property type="entry name" value="SPHINGOSINE KINASE"/>
    <property type="match status" value="1"/>
</dbReference>
<organism evidence="14 15">
    <name type="scientific">Mumia zhuanghuii</name>
    <dbReference type="NCBI Taxonomy" id="2585211"/>
    <lineage>
        <taxon>Bacteria</taxon>
        <taxon>Bacillati</taxon>
        <taxon>Actinomycetota</taxon>
        <taxon>Actinomycetes</taxon>
        <taxon>Propionibacteriales</taxon>
        <taxon>Nocardioidaceae</taxon>
        <taxon>Mumia</taxon>
    </lineage>
</organism>
<comment type="caution">
    <text evidence="14">The sequence shown here is derived from an EMBL/GenBank/DDBJ whole genome shotgun (WGS) entry which is preliminary data.</text>
</comment>
<evidence type="ECO:0000256" key="5">
    <source>
        <dbReference type="ARBA" id="ARBA00022723"/>
    </source>
</evidence>
<dbReference type="SMART" id="SM00046">
    <property type="entry name" value="DAGKc"/>
    <property type="match status" value="1"/>
</dbReference>
<dbReference type="Gene3D" id="3.40.50.10330">
    <property type="entry name" value="Probable inorganic polyphosphate/atp-NAD kinase, domain 1"/>
    <property type="match status" value="1"/>
</dbReference>
<accession>A0A5Q6RVS9</accession>
<keyword evidence="9" id="KW-0460">Magnesium</keyword>
<dbReference type="AlphaFoldDB" id="A0A5Q6RVS9"/>
<keyword evidence="5" id="KW-0479">Metal-binding</keyword>
<dbReference type="InterPro" id="IPR016064">
    <property type="entry name" value="NAD/diacylglycerol_kinase_sf"/>
</dbReference>
<proteinExistence type="inferred from homology"/>
<dbReference type="EMBL" id="VDFQ02000004">
    <property type="protein sequence ID" value="KAA1422164.1"/>
    <property type="molecule type" value="Genomic_DNA"/>
</dbReference>
<evidence type="ECO:0000256" key="8">
    <source>
        <dbReference type="ARBA" id="ARBA00022840"/>
    </source>
</evidence>
<evidence type="ECO:0000256" key="6">
    <source>
        <dbReference type="ARBA" id="ARBA00022741"/>
    </source>
</evidence>
<feature type="domain" description="DAGKc" evidence="13">
    <location>
        <begin position="1"/>
        <end position="133"/>
    </location>
</feature>
<dbReference type="Gene3D" id="2.60.200.40">
    <property type="match status" value="1"/>
</dbReference>
<dbReference type="NCBIfam" id="TIGR00147">
    <property type="entry name" value="YegS/Rv2252/BmrU family lipid kinase"/>
    <property type="match status" value="1"/>
</dbReference>
<evidence type="ECO:0000313" key="14">
    <source>
        <dbReference type="EMBL" id="KAA1422164.1"/>
    </source>
</evidence>
<keyword evidence="6" id="KW-0547">Nucleotide-binding</keyword>
<dbReference type="InterPro" id="IPR017438">
    <property type="entry name" value="ATP-NAD_kinase_N"/>
</dbReference>
<dbReference type="GO" id="GO:0008654">
    <property type="term" value="P:phospholipid biosynthetic process"/>
    <property type="evidence" value="ECO:0007669"/>
    <property type="project" value="UniProtKB-KW"/>
</dbReference>
<dbReference type="OrthoDB" id="142078at2"/>
<keyword evidence="11" id="KW-0594">Phospholipid biosynthesis</keyword>
<dbReference type="SUPFAM" id="SSF111331">
    <property type="entry name" value="NAD kinase/diacylglycerol kinase-like"/>
    <property type="match status" value="1"/>
</dbReference>
<dbReference type="InterPro" id="IPR001206">
    <property type="entry name" value="Diacylglycerol_kinase_cat_dom"/>
</dbReference>
<evidence type="ECO:0000256" key="10">
    <source>
        <dbReference type="ARBA" id="ARBA00023098"/>
    </source>
</evidence>
<dbReference type="GO" id="GO:0005886">
    <property type="term" value="C:plasma membrane"/>
    <property type="evidence" value="ECO:0007669"/>
    <property type="project" value="TreeGrafter"/>
</dbReference>
<evidence type="ECO:0000256" key="4">
    <source>
        <dbReference type="ARBA" id="ARBA00022679"/>
    </source>
</evidence>
<keyword evidence="8" id="KW-0067">ATP-binding</keyword>
<dbReference type="GO" id="GO:0005524">
    <property type="term" value="F:ATP binding"/>
    <property type="evidence" value="ECO:0007669"/>
    <property type="project" value="UniProtKB-KW"/>
</dbReference>
<evidence type="ECO:0000259" key="13">
    <source>
        <dbReference type="PROSITE" id="PS50146"/>
    </source>
</evidence>
<dbReference type="GO" id="GO:0046872">
    <property type="term" value="F:metal ion binding"/>
    <property type="evidence" value="ECO:0007669"/>
    <property type="project" value="UniProtKB-KW"/>
</dbReference>
<keyword evidence="10" id="KW-0443">Lipid metabolism</keyword>
<protein>
    <submittedName>
        <fullName evidence="14">YegS/Rv2252/BmrU family lipid kinase</fullName>
    </submittedName>
</protein>
<dbReference type="PANTHER" id="PTHR12358:SF106">
    <property type="entry name" value="LIPID KINASE YEGS"/>
    <property type="match status" value="1"/>
</dbReference>
<dbReference type="GO" id="GO:0016301">
    <property type="term" value="F:kinase activity"/>
    <property type="evidence" value="ECO:0007669"/>
    <property type="project" value="UniProtKB-KW"/>
</dbReference>
<comment type="cofactor">
    <cofactor evidence="1">
        <name>Mg(2+)</name>
        <dbReference type="ChEBI" id="CHEBI:18420"/>
    </cofactor>
</comment>
<keyword evidence="3" id="KW-0444">Lipid biosynthesis</keyword>
<gene>
    <name evidence="14" type="ORF">FE697_013355</name>
</gene>
<keyword evidence="7 14" id="KW-0418">Kinase</keyword>
<evidence type="ECO:0000256" key="12">
    <source>
        <dbReference type="ARBA" id="ARBA00023264"/>
    </source>
</evidence>
<comment type="similarity">
    <text evidence="2">Belongs to the diacylglycerol/lipid kinase family.</text>
</comment>
<reference evidence="14 15" key="1">
    <citation type="submission" date="2019-09" db="EMBL/GenBank/DDBJ databases">
        <title>Mumia zhuanghuii sp. nov. isolated from the intestinal contents of plateau pika (Ochotona curzoniae) in the Qinghai-Tibet plateau of China.</title>
        <authorList>
            <person name="Tian Z."/>
        </authorList>
    </citation>
    <scope>NUCLEOTIDE SEQUENCE [LARGE SCALE GENOMIC DNA]</scope>
    <source>
        <strain evidence="15">350</strain>
    </source>
</reference>
<dbReference type="InterPro" id="IPR005218">
    <property type="entry name" value="Diacylglycerol/lipid_kinase"/>
</dbReference>
<dbReference type="RefSeq" id="WP_149770121.1">
    <property type="nucleotide sequence ID" value="NZ_VDFQ02000004.1"/>
</dbReference>
<dbReference type="Pfam" id="PF00781">
    <property type="entry name" value="DAGK_cat"/>
    <property type="match status" value="1"/>
</dbReference>
<sequence>MTTAAFTALVNPISGQRHAPQTWAAVSARLRDAGADVETVVTESAEHAARAAAELARAGRIVVAVGGDGMVRDVAGGVVAGGGTMAIVPGGRGNDFAHKVGIPDDPDGVAGVLLGGHVRAVDVMDANGVVIPGNVYVGVDSRATQLINRMRRLPPVFVYRAAGPLAMITWRAPTFTLTTDHGTRTVRAHSVIAANSGGYGHGLKIVPSAEVDDGLIDVLIARTDGLGRRNMAAYMKEAKTGRHVERDAVEVLRTTSVTIATDRPVPLGLDGDEIGSLPVTVRLLPKALRLVVPA</sequence>
<dbReference type="InterPro" id="IPR050187">
    <property type="entry name" value="Lipid_Phosphate_FormReg"/>
</dbReference>
<evidence type="ECO:0000256" key="1">
    <source>
        <dbReference type="ARBA" id="ARBA00001946"/>
    </source>
</evidence>
<evidence type="ECO:0000256" key="3">
    <source>
        <dbReference type="ARBA" id="ARBA00022516"/>
    </source>
</evidence>
<evidence type="ECO:0000313" key="15">
    <source>
        <dbReference type="Proteomes" id="UP000307768"/>
    </source>
</evidence>
<dbReference type="Proteomes" id="UP000307768">
    <property type="component" value="Unassembled WGS sequence"/>
</dbReference>
<dbReference type="InterPro" id="IPR045540">
    <property type="entry name" value="YegS/DAGK_C"/>
</dbReference>
<dbReference type="PROSITE" id="PS50146">
    <property type="entry name" value="DAGK"/>
    <property type="match status" value="1"/>
</dbReference>
<keyword evidence="12" id="KW-1208">Phospholipid metabolism</keyword>